<dbReference type="HAMAP" id="MF_01351">
    <property type="entry name" value="NDH1_NuoI"/>
    <property type="match status" value="1"/>
</dbReference>
<dbReference type="InterPro" id="IPR017896">
    <property type="entry name" value="4Fe4S_Fe-S-bd"/>
</dbReference>
<dbReference type="GO" id="GO:0003954">
    <property type="term" value="F:NADH dehydrogenase activity"/>
    <property type="evidence" value="ECO:0007669"/>
    <property type="project" value="TreeGrafter"/>
</dbReference>
<dbReference type="InterPro" id="IPR017900">
    <property type="entry name" value="4Fe4S_Fe_S_CS"/>
</dbReference>
<evidence type="ECO:0000256" key="2">
    <source>
        <dbReference type="ARBA" id="ARBA00010277"/>
    </source>
</evidence>
<feature type="domain" description="4Fe-4S ferredoxin-type" evidence="12">
    <location>
        <begin position="110"/>
        <end position="139"/>
    </location>
</feature>
<dbReference type="NCBIfam" id="NF004539">
    <property type="entry name" value="PRK05888.1-5"/>
    <property type="match status" value="1"/>
</dbReference>
<dbReference type="KEGG" id="bbel:109467215"/>
<dbReference type="NCBIfam" id="NF004538">
    <property type="entry name" value="PRK05888.1-4"/>
    <property type="match status" value="1"/>
</dbReference>
<keyword evidence="6" id="KW-1278">Translocase</keyword>
<dbReference type="PANTHER" id="PTHR10849:SF20">
    <property type="entry name" value="NADH DEHYDROGENASE [UBIQUINONE] IRON-SULFUR PROTEIN 8, MITOCHONDRIAL"/>
    <property type="match status" value="1"/>
</dbReference>
<dbReference type="InterPro" id="IPR010226">
    <property type="entry name" value="NADH_quinone_OxRdtase_chainI"/>
</dbReference>
<evidence type="ECO:0000256" key="7">
    <source>
        <dbReference type="ARBA" id="ARBA00023004"/>
    </source>
</evidence>
<evidence type="ECO:0000256" key="10">
    <source>
        <dbReference type="ARBA" id="ARBA00030483"/>
    </source>
</evidence>
<evidence type="ECO:0000256" key="9">
    <source>
        <dbReference type="ARBA" id="ARBA00024313"/>
    </source>
</evidence>
<evidence type="ECO:0000256" key="5">
    <source>
        <dbReference type="ARBA" id="ARBA00022723"/>
    </source>
</evidence>
<evidence type="ECO:0000256" key="4">
    <source>
        <dbReference type="ARBA" id="ARBA00022485"/>
    </source>
</evidence>
<feature type="domain" description="4Fe-4S ferredoxin-type" evidence="12">
    <location>
        <begin position="149"/>
        <end position="178"/>
    </location>
</feature>
<comment type="function">
    <text evidence="9">Core subunit of the mitochondrial membrane respiratory chain NADH dehydrogenase (Complex I) which catalyzes electron transfer from NADH through the respiratory chain, using ubiquinone as an electron acceptor. Essential for the catalytic activity and assembly of complex I.</text>
</comment>
<dbReference type="Gene3D" id="3.30.70.3270">
    <property type="match status" value="1"/>
</dbReference>
<comment type="cofactor">
    <cofactor evidence="1">
        <name>[4Fe-4S] cluster</name>
        <dbReference type="ChEBI" id="CHEBI:49883"/>
    </cofactor>
</comment>
<dbReference type="GO" id="GO:0016020">
    <property type="term" value="C:membrane"/>
    <property type="evidence" value="ECO:0007669"/>
    <property type="project" value="InterPro"/>
</dbReference>
<name>A0A6P4XVQ6_BRABE</name>
<proteinExistence type="inferred from homology"/>
<dbReference type="GO" id="GO:0005739">
    <property type="term" value="C:mitochondrion"/>
    <property type="evidence" value="ECO:0007669"/>
    <property type="project" value="UniProtKB-ARBA"/>
</dbReference>
<evidence type="ECO:0000256" key="6">
    <source>
        <dbReference type="ARBA" id="ARBA00022967"/>
    </source>
</evidence>
<comment type="similarity">
    <text evidence="2">Belongs to the complex I 23 kDa subunit family.</text>
</comment>
<keyword evidence="4" id="KW-0004">4Fe-4S</keyword>
<dbReference type="GO" id="GO:0046872">
    <property type="term" value="F:metal ion binding"/>
    <property type="evidence" value="ECO:0007669"/>
    <property type="project" value="UniProtKB-KW"/>
</dbReference>
<sequence length="218" mass="24368">MAPVGLLASVSKPAWRLGLVLRPAAVSCVRGVAQLENVGKGTFKLVNPPEKEDKTLREITDKAATTLFLTELIRGLSMAISYMFREPATINYPFEKGPLSPRFRGEHALRRYPSGEERCIACKLCEAICPAQAITIEAEPRADGSRRTTRYDIDMTKCIYCGFCQEACPVDAIVEGPNFEFSTETHEELLYNKEKLLNNGDKWEAEIAANLQADFLYR</sequence>
<dbReference type="RefSeq" id="XP_019620720.1">
    <property type="nucleotide sequence ID" value="XM_019765161.1"/>
</dbReference>
<dbReference type="GO" id="GO:0006120">
    <property type="term" value="P:mitochondrial electron transport, NADH to ubiquinone"/>
    <property type="evidence" value="ECO:0007669"/>
    <property type="project" value="TreeGrafter"/>
</dbReference>
<dbReference type="Proteomes" id="UP000515135">
    <property type="component" value="Unplaced"/>
</dbReference>
<evidence type="ECO:0000256" key="11">
    <source>
        <dbReference type="ARBA" id="ARBA00031551"/>
    </source>
</evidence>
<keyword evidence="13" id="KW-1185">Reference proteome</keyword>
<dbReference type="AlphaFoldDB" id="A0A6P4XVQ6"/>
<evidence type="ECO:0000256" key="3">
    <source>
        <dbReference type="ARBA" id="ARBA00013839"/>
    </source>
</evidence>
<dbReference type="FunFam" id="3.30.70.3270:FF:000001">
    <property type="entry name" value="NADH-quinone oxidoreductase subunit I 1"/>
    <property type="match status" value="1"/>
</dbReference>
<evidence type="ECO:0000256" key="8">
    <source>
        <dbReference type="ARBA" id="ARBA00023014"/>
    </source>
</evidence>
<accession>A0A6P4XVQ6</accession>
<evidence type="ECO:0000259" key="12">
    <source>
        <dbReference type="PROSITE" id="PS51379"/>
    </source>
</evidence>
<dbReference type="OrthoDB" id="204405at2759"/>
<gene>
    <name evidence="14" type="primary">LOC109467215</name>
</gene>
<keyword evidence="7" id="KW-0408">Iron</keyword>
<organism evidence="13 14">
    <name type="scientific">Branchiostoma belcheri</name>
    <name type="common">Amphioxus</name>
    <dbReference type="NCBI Taxonomy" id="7741"/>
    <lineage>
        <taxon>Eukaryota</taxon>
        <taxon>Metazoa</taxon>
        <taxon>Chordata</taxon>
        <taxon>Cephalochordata</taxon>
        <taxon>Leptocardii</taxon>
        <taxon>Amphioxiformes</taxon>
        <taxon>Branchiostomatidae</taxon>
        <taxon>Branchiostoma</taxon>
    </lineage>
</organism>
<dbReference type="NCBIfam" id="TIGR01971">
    <property type="entry name" value="NuoI"/>
    <property type="match status" value="1"/>
</dbReference>
<dbReference type="PROSITE" id="PS00198">
    <property type="entry name" value="4FE4S_FER_1"/>
    <property type="match status" value="1"/>
</dbReference>
<dbReference type="Pfam" id="PF12838">
    <property type="entry name" value="Fer4_7"/>
    <property type="match status" value="1"/>
</dbReference>
<dbReference type="GO" id="GO:0032981">
    <property type="term" value="P:mitochondrial respiratory chain complex I assembly"/>
    <property type="evidence" value="ECO:0007669"/>
    <property type="project" value="TreeGrafter"/>
</dbReference>
<dbReference type="PROSITE" id="PS51379">
    <property type="entry name" value="4FE4S_FER_2"/>
    <property type="match status" value="2"/>
</dbReference>
<reference evidence="14" key="1">
    <citation type="submission" date="2025-08" db="UniProtKB">
        <authorList>
            <consortium name="RefSeq"/>
        </authorList>
    </citation>
    <scope>IDENTIFICATION</scope>
    <source>
        <tissue evidence="14">Gonad</tissue>
    </source>
</reference>
<dbReference type="GeneID" id="109467215"/>
<evidence type="ECO:0000256" key="1">
    <source>
        <dbReference type="ARBA" id="ARBA00001966"/>
    </source>
</evidence>
<protein>
    <recommendedName>
        <fullName evidence="3">NADH dehydrogenase [ubiquinone] iron-sulfur protein 8, mitochondrial</fullName>
    </recommendedName>
    <alternativeName>
        <fullName evidence="10">Complex I-23kD</fullName>
    </alternativeName>
    <alternativeName>
        <fullName evidence="11">NADH-ubiquinone oxidoreductase 23 kDa subunit</fullName>
    </alternativeName>
</protein>
<evidence type="ECO:0000313" key="14">
    <source>
        <dbReference type="RefSeq" id="XP_019620720.1"/>
    </source>
</evidence>
<dbReference type="PANTHER" id="PTHR10849">
    <property type="entry name" value="NADH DEHYDROGENASE UBIQUINONE IRON-SULFUR PROTEIN 8, MITOCHONDRIAL"/>
    <property type="match status" value="1"/>
</dbReference>
<evidence type="ECO:0000313" key="13">
    <source>
        <dbReference type="Proteomes" id="UP000515135"/>
    </source>
</evidence>
<dbReference type="SUPFAM" id="SSF54862">
    <property type="entry name" value="4Fe-4S ferredoxins"/>
    <property type="match status" value="1"/>
</dbReference>
<keyword evidence="5" id="KW-0479">Metal-binding</keyword>
<keyword evidence="8" id="KW-0411">Iron-sulfur</keyword>
<dbReference type="GO" id="GO:0051539">
    <property type="term" value="F:4 iron, 4 sulfur cluster binding"/>
    <property type="evidence" value="ECO:0007669"/>
    <property type="project" value="UniProtKB-KW"/>
</dbReference>